<evidence type="ECO:0000256" key="4">
    <source>
        <dbReference type="ARBA" id="ARBA00022553"/>
    </source>
</evidence>
<dbReference type="Proteomes" id="UP001190700">
    <property type="component" value="Unassembled WGS sequence"/>
</dbReference>
<comment type="cofactor">
    <cofactor evidence="1">
        <name>Ca(2+)</name>
        <dbReference type="ChEBI" id="CHEBI:29108"/>
    </cofactor>
</comment>
<evidence type="ECO:0000256" key="5">
    <source>
        <dbReference type="ARBA" id="ARBA00022692"/>
    </source>
</evidence>
<sequence length="414" mass="46212">MYYLWRTKFQHRSSEFKRNASIRAGQEPLKDRQLLDVLIWMAGVSDITYLNTSSESELYKTLNKYDAIPSSLHGAARAARTAKLATEAGQSDPSKPLPKQSLDESVPNPSWEILFLQSSAQKAVPVHFVAVDHTRRCLIMAIRGTFGLTDAVTMAGANLQPVTLGRKSPNCAAHAGIVKSANTLVELHVGTLCRYAWEGYQVRLVGHSYGGAVAAMIATYLHELEPSITAFCFACPPCVTAQLAEKTRHCTTTVVLDDDVIPRLTRHSIFELHNELVETERNLGNLISKDKDRFTTEPWDTTLYEWMRAKSDELEKGGLERKSCTVDIPPEEELLYVPGTVIHLHRSTSTQNLGVEAVQQIPEEEHFGAAVADPQFFRKIELSKTMVTDHLISNVRDAIRKYRDSLPLSAKPLK</sequence>
<feature type="region of interest" description="Disordered" evidence="15">
    <location>
        <begin position="82"/>
        <end position="105"/>
    </location>
</feature>
<dbReference type="InterPro" id="IPR002921">
    <property type="entry name" value="Fungal_lipase-type"/>
</dbReference>
<keyword evidence="4" id="KW-0597">Phosphoprotein</keyword>
<keyword evidence="6" id="KW-0479">Metal-binding</keyword>
<dbReference type="CDD" id="cd00519">
    <property type="entry name" value="Lipase_3"/>
    <property type="match status" value="1"/>
</dbReference>
<name>A0AAE0BI83_9CHLO</name>
<keyword evidence="7" id="KW-0378">Hydrolase</keyword>
<dbReference type="PANTHER" id="PTHR45792:SF8">
    <property type="entry name" value="DIACYLGLYCEROL LIPASE-ALPHA"/>
    <property type="match status" value="1"/>
</dbReference>
<dbReference type="GO" id="GO:0016298">
    <property type="term" value="F:lipase activity"/>
    <property type="evidence" value="ECO:0007669"/>
    <property type="project" value="TreeGrafter"/>
</dbReference>
<dbReference type="AlphaFoldDB" id="A0AAE0BI83"/>
<protein>
    <recommendedName>
        <fullName evidence="14">sn-1-specific diacylglycerol lipase</fullName>
        <ecNumber evidence="14">3.1.1.116</ecNumber>
    </recommendedName>
</protein>
<dbReference type="GO" id="GO:0005886">
    <property type="term" value="C:plasma membrane"/>
    <property type="evidence" value="ECO:0007669"/>
    <property type="project" value="UniProtKB-SubCell"/>
</dbReference>
<dbReference type="Gene3D" id="3.40.50.1820">
    <property type="entry name" value="alpha/beta hydrolase"/>
    <property type="match status" value="1"/>
</dbReference>
<reference evidence="17 18" key="1">
    <citation type="journal article" date="2015" name="Genome Biol. Evol.">
        <title>Comparative Genomics of a Bacterivorous Green Alga Reveals Evolutionary Causalities and Consequences of Phago-Mixotrophic Mode of Nutrition.</title>
        <authorList>
            <person name="Burns J.A."/>
            <person name="Paasch A."/>
            <person name="Narechania A."/>
            <person name="Kim E."/>
        </authorList>
    </citation>
    <scope>NUCLEOTIDE SEQUENCE [LARGE SCALE GENOMIC DNA]</scope>
    <source>
        <strain evidence="17 18">PLY_AMNH</strain>
    </source>
</reference>
<gene>
    <name evidence="17" type="ORF">CYMTET_53697</name>
</gene>
<dbReference type="Pfam" id="PF01764">
    <property type="entry name" value="Lipase_3"/>
    <property type="match status" value="1"/>
</dbReference>
<dbReference type="GO" id="GO:0046872">
    <property type="term" value="F:metal ion binding"/>
    <property type="evidence" value="ECO:0007669"/>
    <property type="project" value="UniProtKB-KW"/>
</dbReference>
<dbReference type="InterPro" id="IPR029058">
    <property type="entry name" value="AB_hydrolase_fold"/>
</dbReference>
<dbReference type="PANTHER" id="PTHR45792">
    <property type="entry name" value="DIACYLGLYCEROL LIPASE HOMOLOG-RELATED"/>
    <property type="match status" value="1"/>
</dbReference>
<evidence type="ECO:0000256" key="9">
    <source>
        <dbReference type="ARBA" id="ARBA00022963"/>
    </source>
</evidence>
<keyword evidence="12" id="KW-0472">Membrane</keyword>
<evidence type="ECO:0000256" key="7">
    <source>
        <dbReference type="ARBA" id="ARBA00022801"/>
    </source>
</evidence>
<keyword evidence="18" id="KW-1185">Reference proteome</keyword>
<evidence type="ECO:0000256" key="10">
    <source>
        <dbReference type="ARBA" id="ARBA00022989"/>
    </source>
</evidence>
<evidence type="ECO:0000256" key="6">
    <source>
        <dbReference type="ARBA" id="ARBA00022723"/>
    </source>
</evidence>
<dbReference type="SUPFAM" id="SSF53474">
    <property type="entry name" value="alpha/beta-Hydrolases"/>
    <property type="match status" value="1"/>
</dbReference>
<dbReference type="EC" id="3.1.1.116" evidence="14"/>
<proteinExistence type="predicted"/>
<evidence type="ECO:0000256" key="14">
    <source>
        <dbReference type="ARBA" id="ARBA00026104"/>
    </source>
</evidence>
<evidence type="ECO:0000256" key="15">
    <source>
        <dbReference type="SAM" id="MobiDB-lite"/>
    </source>
</evidence>
<evidence type="ECO:0000256" key="13">
    <source>
        <dbReference type="ARBA" id="ARBA00024531"/>
    </source>
</evidence>
<evidence type="ECO:0000256" key="12">
    <source>
        <dbReference type="ARBA" id="ARBA00023136"/>
    </source>
</evidence>
<dbReference type="GO" id="GO:0046340">
    <property type="term" value="P:diacylglycerol catabolic process"/>
    <property type="evidence" value="ECO:0007669"/>
    <property type="project" value="TreeGrafter"/>
</dbReference>
<dbReference type="InterPro" id="IPR052214">
    <property type="entry name" value="DAG_Lipase-Related"/>
</dbReference>
<dbReference type="GO" id="GO:0019369">
    <property type="term" value="P:arachidonate metabolic process"/>
    <property type="evidence" value="ECO:0007669"/>
    <property type="project" value="TreeGrafter"/>
</dbReference>
<comment type="subcellular location">
    <subcellularLocation>
        <location evidence="2">Cell membrane</location>
        <topology evidence="2">Multi-pass membrane protein</topology>
    </subcellularLocation>
</comment>
<evidence type="ECO:0000256" key="2">
    <source>
        <dbReference type="ARBA" id="ARBA00004651"/>
    </source>
</evidence>
<evidence type="ECO:0000313" key="18">
    <source>
        <dbReference type="Proteomes" id="UP001190700"/>
    </source>
</evidence>
<feature type="domain" description="Fungal lipase-type" evidence="16">
    <location>
        <begin position="139"/>
        <end position="265"/>
    </location>
</feature>
<dbReference type="EMBL" id="LGRX02035154">
    <property type="protein sequence ID" value="KAK3236149.1"/>
    <property type="molecule type" value="Genomic_DNA"/>
</dbReference>
<evidence type="ECO:0000256" key="3">
    <source>
        <dbReference type="ARBA" id="ARBA00022475"/>
    </source>
</evidence>
<evidence type="ECO:0000256" key="11">
    <source>
        <dbReference type="ARBA" id="ARBA00023098"/>
    </source>
</evidence>
<comment type="catalytic activity">
    <reaction evidence="13">
        <text>a 1,2-diacyl-sn-glycerol + H2O = a 2-acylglycerol + a fatty acid + H(+)</text>
        <dbReference type="Rhea" id="RHEA:33275"/>
        <dbReference type="ChEBI" id="CHEBI:15377"/>
        <dbReference type="ChEBI" id="CHEBI:15378"/>
        <dbReference type="ChEBI" id="CHEBI:17389"/>
        <dbReference type="ChEBI" id="CHEBI:17815"/>
        <dbReference type="ChEBI" id="CHEBI:28868"/>
        <dbReference type="EC" id="3.1.1.116"/>
    </reaction>
    <physiologicalReaction direction="left-to-right" evidence="13">
        <dbReference type="Rhea" id="RHEA:33276"/>
    </physiologicalReaction>
</comment>
<organism evidence="17 18">
    <name type="scientific">Cymbomonas tetramitiformis</name>
    <dbReference type="NCBI Taxonomy" id="36881"/>
    <lineage>
        <taxon>Eukaryota</taxon>
        <taxon>Viridiplantae</taxon>
        <taxon>Chlorophyta</taxon>
        <taxon>Pyramimonadophyceae</taxon>
        <taxon>Pyramimonadales</taxon>
        <taxon>Pyramimonadaceae</taxon>
        <taxon>Cymbomonas</taxon>
    </lineage>
</organism>
<keyword evidence="10" id="KW-1133">Transmembrane helix</keyword>
<accession>A0AAE0BI83</accession>
<evidence type="ECO:0000256" key="8">
    <source>
        <dbReference type="ARBA" id="ARBA00022837"/>
    </source>
</evidence>
<evidence type="ECO:0000313" key="17">
    <source>
        <dbReference type="EMBL" id="KAK3236149.1"/>
    </source>
</evidence>
<keyword evidence="3" id="KW-1003">Cell membrane</keyword>
<comment type="caution">
    <text evidence="17">The sequence shown here is derived from an EMBL/GenBank/DDBJ whole genome shotgun (WGS) entry which is preliminary data.</text>
</comment>
<keyword evidence="8" id="KW-0106">Calcium</keyword>
<evidence type="ECO:0000256" key="1">
    <source>
        <dbReference type="ARBA" id="ARBA00001913"/>
    </source>
</evidence>
<keyword evidence="5" id="KW-0812">Transmembrane</keyword>
<keyword evidence="11" id="KW-0443">Lipid metabolism</keyword>
<evidence type="ECO:0000259" key="16">
    <source>
        <dbReference type="Pfam" id="PF01764"/>
    </source>
</evidence>
<keyword evidence="9" id="KW-0442">Lipid degradation</keyword>